<dbReference type="Gene3D" id="2.40.50.100">
    <property type="match status" value="2"/>
</dbReference>
<dbReference type="GO" id="GO:0030313">
    <property type="term" value="C:cell envelope"/>
    <property type="evidence" value="ECO:0007669"/>
    <property type="project" value="UniProtKB-SubCell"/>
</dbReference>
<feature type="compositionally biased region" description="Low complexity" evidence="4">
    <location>
        <begin position="436"/>
        <end position="445"/>
    </location>
</feature>
<feature type="region of interest" description="Disordered" evidence="4">
    <location>
        <begin position="390"/>
        <end position="457"/>
    </location>
</feature>
<dbReference type="EMBL" id="CP011974">
    <property type="protein sequence ID" value="AKO93121.1"/>
    <property type="molecule type" value="Genomic_DNA"/>
</dbReference>
<dbReference type="GO" id="GO:0022857">
    <property type="term" value="F:transmembrane transporter activity"/>
    <property type="evidence" value="ECO:0007669"/>
    <property type="project" value="InterPro"/>
</dbReference>
<name>A0A0H4KJV8_9BACI</name>
<evidence type="ECO:0000313" key="7">
    <source>
        <dbReference type="Proteomes" id="UP000036202"/>
    </source>
</evidence>
<dbReference type="Gene3D" id="2.40.30.170">
    <property type="match status" value="1"/>
</dbReference>
<dbReference type="InterPro" id="IPR006143">
    <property type="entry name" value="RND_pump_MFP"/>
</dbReference>
<dbReference type="InterPro" id="IPR058636">
    <property type="entry name" value="Beta-barrel_YknX"/>
</dbReference>
<feature type="compositionally biased region" description="Gly residues" evidence="4">
    <location>
        <begin position="423"/>
        <end position="435"/>
    </location>
</feature>
<feature type="compositionally biased region" description="Gly residues" evidence="4">
    <location>
        <begin position="446"/>
        <end position="457"/>
    </location>
</feature>
<dbReference type="InterPro" id="IPR050465">
    <property type="entry name" value="UPF0194_transport"/>
</dbReference>
<sequence>MKKWIIGSVLVATVGGGSWFFLHNEEQPQMATATVQTSTVKKGDLEVNVTGSGSVTTITDQDVTAANTLLGVKSVSVVSGESVSKGDTLLTFENGETIVAPFDGEITSVGITSASSVSEGTVLLRIENEDGFISPITRGNGTTIDTTSSETTTESESNSGENSEGQNGAETESAAGETGGTSSTEGATTEESGNNSGGSGLIVDTVNVKEGQTVNKGTTLMTFTDGSILQAPSKGTITSLAAGSGDSVQGSTTVAHITDYSSLETTISVDELDITNIEEGQSVEVTASAFPDEKFEGTVTEVASEGTSSNGVSTFDVTVQITDPKNLKVGMSTEASIEVESKQGALYIPVEAVYESGDEKYVLVPTSSSDSSQTTKKVTVETGISNDTSVEITKGLSEGDTVQIPKVSSNQTSSQDEKAMMKGGFGNESGGGMSGNPGQAPNGGPSSAGGRGQGGGQ</sequence>
<feature type="region of interest" description="Disordered" evidence="4">
    <location>
        <begin position="133"/>
        <end position="202"/>
    </location>
</feature>
<dbReference type="SUPFAM" id="SSF51230">
    <property type="entry name" value="Single hybrid motif"/>
    <property type="match status" value="1"/>
</dbReference>
<dbReference type="InterPro" id="IPR011053">
    <property type="entry name" value="Single_hybrid_motif"/>
</dbReference>
<dbReference type="GO" id="GO:0016020">
    <property type="term" value="C:membrane"/>
    <property type="evidence" value="ECO:0007669"/>
    <property type="project" value="InterPro"/>
</dbReference>
<reference evidence="7" key="2">
    <citation type="submission" date="2015-06" db="EMBL/GenBank/DDBJ databases">
        <title>Genome Sequence of Bacillus endophyticus and Analysis of its Companion Mechanism in the Ketogulonigenium vulgare-Bacillus strain Consortium.</title>
        <authorList>
            <person name="Jia N."/>
            <person name="Du J."/>
            <person name="Ding M.-Z."/>
            <person name="Gao F."/>
            <person name="Yuan Y.-J."/>
        </authorList>
    </citation>
    <scope>NUCLEOTIDE SEQUENCE [LARGE SCALE GENOMIC DNA]</scope>
    <source>
        <strain evidence="7">Hbe603</strain>
    </source>
</reference>
<comment type="similarity">
    <text evidence="2">Belongs to the membrane fusion protein (MFP) (TC 8.A.1) family.</text>
</comment>
<evidence type="ECO:0000313" key="6">
    <source>
        <dbReference type="EMBL" id="AKO93121.1"/>
    </source>
</evidence>
<accession>A0A0H4KJV8</accession>
<evidence type="ECO:0000256" key="4">
    <source>
        <dbReference type="SAM" id="MobiDB-lite"/>
    </source>
</evidence>
<dbReference type="AlphaFoldDB" id="A0A0H4KJV8"/>
<evidence type="ECO:0000256" key="2">
    <source>
        <dbReference type="ARBA" id="ARBA00009477"/>
    </source>
</evidence>
<reference evidence="6 7" key="1">
    <citation type="journal article" date="2015" name="PLoS ONE">
        <title>Genome Sequence of Bacillus endophyticus and Analysis of Its Companion Mechanism in the Ketogulonigenium vulgare-Bacillus Strain Consortium.</title>
        <authorList>
            <person name="Jia N."/>
            <person name="Du J."/>
            <person name="Ding M.Z."/>
            <person name="Gao F."/>
            <person name="Yuan Y.J."/>
        </authorList>
    </citation>
    <scope>NUCLEOTIDE SEQUENCE [LARGE SCALE GENOMIC DNA]</scope>
    <source>
        <strain evidence="6 7">Hbe603</strain>
    </source>
</reference>
<dbReference type="Proteomes" id="UP000036202">
    <property type="component" value="Chromosome"/>
</dbReference>
<evidence type="ECO:0000256" key="1">
    <source>
        <dbReference type="ARBA" id="ARBA00004196"/>
    </source>
</evidence>
<keyword evidence="3" id="KW-0175">Coiled coil</keyword>
<organism evidence="6 7">
    <name type="scientific">Priestia filamentosa</name>
    <dbReference type="NCBI Taxonomy" id="1402861"/>
    <lineage>
        <taxon>Bacteria</taxon>
        <taxon>Bacillati</taxon>
        <taxon>Bacillota</taxon>
        <taxon>Bacilli</taxon>
        <taxon>Bacillales</taxon>
        <taxon>Bacillaceae</taxon>
        <taxon>Priestia</taxon>
    </lineage>
</organism>
<gene>
    <name evidence="6" type="ORF">BEH_14160</name>
</gene>
<dbReference type="PANTHER" id="PTHR32347">
    <property type="entry name" value="EFFLUX SYSTEM COMPONENT YKNX-RELATED"/>
    <property type="match status" value="1"/>
</dbReference>
<feature type="domain" description="YknX-like beta-barrel" evidence="5">
    <location>
        <begin position="268"/>
        <end position="334"/>
    </location>
</feature>
<dbReference type="Gene3D" id="6.20.50.140">
    <property type="match status" value="1"/>
</dbReference>
<dbReference type="KEGG" id="beo:BEH_14160"/>
<dbReference type="NCBIfam" id="TIGR01730">
    <property type="entry name" value="RND_mfp"/>
    <property type="match status" value="1"/>
</dbReference>
<dbReference type="PANTHER" id="PTHR32347:SF14">
    <property type="entry name" value="EFFLUX SYSTEM COMPONENT YKNX-RELATED"/>
    <property type="match status" value="1"/>
</dbReference>
<feature type="compositionally biased region" description="Low complexity" evidence="4">
    <location>
        <begin position="140"/>
        <end position="194"/>
    </location>
</feature>
<comment type="subcellular location">
    <subcellularLocation>
        <location evidence="1">Cell envelope</location>
    </subcellularLocation>
</comment>
<dbReference type="OrthoDB" id="2023301at2"/>
<dbReference type="RefSeq" id="WP_040061281.1">
    <property type="nucleotide sequence ID" value="NZ_CP011974.1"/>
</dbReference>
<protein>
    <submittedName>
        <fullName evidence="6">Efflux transporter periplasmic adaptor subunit</fullName>
    </submittedName>
</protein>
<keyword evidence="7" id="KW-1185">Reference proteome</keyword>
<dbReference type="PATRIC" id="fig|135735.6.peg.2996"/>
<proteinExistence type="inferred from homology"/>
<evidence type="ECO:0000259" key="5">
    <source>
        <dbReference type="Pfam" id="PF25990"/>
    </source>
</evidence>
<evidence type="ECO:0000256" key="3">
    <source>
        <dbReference type="ARBA" id="ARBA00023054"/>
    </source>
</evidence>
<dbReference type="Pfam" id="PF25990">
    <property type="entry name" value="Beta-barrel_YknX"/>
    <property type="match status" value="1"/>
</dbReference>